<evidence type="ECO:0000256" key="6">
    <source>
        <dbReference type="SAM" id="MobiDB-lite"/>
    </source>
</evidence>
<keyword evidence="9" id="KW-1185">Reference proteome</keyword>
<dbReference type="GO" id="GO:0005669">
    <property type="term" value="C:transcription factor TFIID complex"/>
    <property type="evidence" value="ECO:0007669"/>
    <property type="project" value="InterPro"/>
</dbReference>
<keyword evidence="4" id="KW-0804">Transcription</keyword>
<evidence type="ECO:0000256" key="4">
    <source>
        <dbReference type="ARBA" id="ARBA00023163"/>
    </source>
</evidence>
<feature type="compositionally biased region" description="Polar residues" evidence="6">
    <location>
        <begin position="345"/>
        <end position="372"/>
    </location>
</feature>
<reference evidence="8 9" key="1">
    <citation type="submission" date="2019-06" db="EMBL/GenBank/DDBJ databases">
        <title>Draft genome sequence of the filamentous fungus Phialemoniopsis curvata isolated from diesel fuel.</title>
        <authorList>
            <person name="Varaljay V.A."/>
            <person name="Lyon W.J."/>
            <person name="Crouch A.L."/>
            <person name="Drake C.E."/>
            <person name="Hollomon J.M."/>
            <person name="Nadeau L.J."/>
            <person name="Nunn H.S."/>
            <person name="Stevenson B.S."/>
            <person name="Bojanowski C.L."/>
            <person name="Crookes-Goodson W.J."/>
        </authorList>
    </citation>
    <scope>NUCLEOTIDE SEQUENCE [LARGE SCALE GENOMIC DNA]</scope>
    <source>
        <strain evidence="8 9">D216</strain>
    </source>
</reference>
<evidence type="ECO:0000256" key="1">
    <source>
        <dbReference type="ARBA" id="ARBA00004123"/>
    </source>
</evidence>
<dbReference type="EMBL" id="SKBQ01000011">
    <property type="protein sequence ID" value="TPX18185.1"/>
    <property type="molecule type" value="Genomic_DNA"/>
</dbReference>
<keyword evidence="5" id="KW-0539">Nucleus</keyword>
<dbReference type="Proteomes" id="UP000319257">
    <property type="component" value="Unassembled WGS sequence"/>
</dbReference>
<dbReference type="GO" id="GO:0046982">
    <property type="term" value="F:protein heterodimerization activity"/>
    <property type="evidence" value="ECO:0007669"/>
    <property type="project" value="InterPro"/>
</dbReference>
<comment type="similarity">
    <text evidence="2">Belongs to the TAF12 family.</text>
</comment>
<dbReference type="Gene3D" id="1.10.20.10">
    <property type="entry name" value="Histone, subunit A"/>
    <property type="match status" value="1"/>
</dbReference>
<dbReference type="GeneID" id="41970141"/>
<dbReference type="AlphaFoldDB" id="A0A507B4X4"/>
<gene>
    <name evidence="8" type="ORF">E0L32_002694</name>
</gene>
<sequence length="681" mass="70930">MGNPQPQANRSIPMYKPEQMRAIPFLSQEEKTKYENGLQQLWRVHDSHAEGSAEKAQAKKRIQEFGGMLHKKVRERRASQQASQQQDQAAGSQPAQPQQPANAGTQATLAQAGAQGGGPPANTNAAGTPVPQAAAPAAAAPAQPQAQQQGAQAGQPAQTQTQKIPDHLLTHVNQMTYIPPPKVAELGAEGVSKWQEEMRRRYGNSLVQMEVARSSIQKIEQTIKTRNERQQPLNAEEQKNVDFRKQTFNKAYAEAAGFVNNFRKQQEAIKNAQANVAQKAAAANVAAAAQPGRPPAGPQQAGPGAGPAGNAALQSSQANINGAFEAAKKEQIAAAGRMPGANGIGVSQQSQPSQIAATSGPQQASPVTQTQPAAVGQVNIKSEPGAHQQHQPQPHPPPVNTALAAAKAGIPSAGTPTQSANRVATPQSATPAGGPVSFSHQAALAAAADKQRVNSASGSMPGSGHPGAQSAGTPGSAGVMGAAAQAHPHAHPTQPQQTLQSRLPIPKQLPEKATQVPQPVSMGGGVGAGRPTYSAGGGVAGGVMGQPAVNKIPALQLEGEGERVLNKKKLDELVRQVSGGTAEGQEGNMLTPEVEESVLNLADSFVDDVLQTACRIAKERGSKILEIRDLQLVLERGYNIRIPGYSSDELRTVRKVQPSPAWIAKMSAVQAAKVMPGKGDL</sequence>
<feature type="region of interest" description="Disordered" evidence="6">
    <location>
        <begin position="409"/>
        <end position="500"/>
    </location>
</feature>
<dbReference type="RefSeq" id="XP_030999896.1">
    <property type="nucleotide sequence ID" value="XM_031136912.1"/>
</dbReference>
<comment type="caution">
    <text evidence="8">The sequence shown here is derived from an EMBL/GenBank/DDBJ whole genome shotgun (WGS) entry which is preliminary data.</text>
</comment>
<feature type="region of interest" description="Disordered" evidence="6">
    <location>
        <begin position="286"/>
        <end position="312"/>
    </location>
</feature>
<feature type="region of interest" description="Disordered" evidence="6">
    <location>
        <begin position="45"/>
        <end position="162"/>
    </location>
</feature>
<accession>A0A507B4X4</accession>
<organism evidence="8 9">
    <name type="scientific">Thyridium curvatum</name>
    <dbReference type="NCBI Taxonomy" id="1093900"/>
    <lineage>
        <taxon>Eukaryota</taxon>
        <taxon>Fungi</taxon>
        <taxon>Dikarya</taxon>
        <taxon>Ascomycota</taxon>
        <taxon>Pezizomycotina</taxon>
        <taxon>Sordariomycetes</taxon>
        <taxon>Sordariomycetidae</taxon>
        <taxon>Thyridiales</taxon>
        <taxon>Thyridiaceae</taxon>
        <taxon>Thyridium</taxon>
    </lineage>
</organism>
<feature type="compositionally biased region" description="Low complexity" evidence="6">
    <location>
        <begin position="298"/>
        <end position="312"/>
    </location>
</feature>
<evidence type="ECO:0000313" key="9">
    <source>
        <dbReference type="Proteomes" id="UP000319257"/>
    </source>
</evidence>
<feature type="compositionally biased region" description="Low complexity" evidence="6">
    <location>
        <begin position="120"/>
        <end position="162"/>
    </location>
</feature>
<proteinExistence type="inferred from homology"/>
<dbReference type="InParanoid" id="A0A507B4X4"/>
<dbReference type="STRING" id="1093900.A0A507B4X4"/>
<evidence type="ECO:0000256" key="5">
    <source>
        <dbReference type="ARBA" id="ARBA00023242"/>
    </source>
</evidence>
<protein>
    <recommendedName>
        <fullName evidence="7">Transcription initiation factor TFIID subunit 12 domain-containing protein</fullName>
    </recommendedName>
</protein>
<dbReference type="OrthoDB" id="2193432at2759"/>
<dbReference type="CDD" id="cd07981">
    <property type="entry name" value="HFD_TAF12"/>
    <property type="match status" value="1"/>
</dbReference>
<dbReference type="GO" id="GO:0017025">
    <property type="term" value="F:TBP-class protein binding"/>
    <property type="evidence" value="ECO:0007669"/>
    <property type="project" value="TreeGrafter"/>
</dbReference>
<dbReference type="InterPro" id="IPR037794">
    <property type="entry name" value="TAF12"/>
</dbReference>
<dbReference type="Pfam" id="PF03847">
    <property type="entry name" value="TFIID_20kDa"/>
    <property type="match status" value="1"/>
</dbReference>
<feature type="compositionally biased region" description="Low complexity" evidence="6">
    <location>
        <begin position="79"/>
        <end position="113"/>
    </location>
</feature>
<feature type="compositionally biased region" description="Low complexity" evidence="6">
    <location>
        <begin position="482"/>
        <end position="498"/>
    </location>
</feature>
<evidence type="ECO:0000259" key="7">
    <source>
        <dbReference type="Pfam" id="PF03847"/>
    </source>
</evidence>
<name>A0A507B4X4_9PEZI</name>
<feature type="region of interest" description="Disordered" evidence="6">
    <location>
        <begin position="343"/>
        <end position="372"/>
    </location>
</feature>
<dbReference type="InterPro" id="IPR003228">
    <property type="entry name" value="TFIID_TAF12_dom"/>
</dbReference>
<feature type="compositionally biased region" description="Basic and acidic residues" evidence="6">
    <location>
        <begin position="45"/>
        <end position="63"/>
    </location>
</feature>
<dbReference type="FunFam" id="1.10.20.10:FF:000037">
    <property type="entry name" value="Transcription initiation factor TFIID subunit 12"/>
    <property type="match status" value="1"/>
</dbReference>
<evidence type="ECO:0000256" key="3">
    <source>
        <dbReference type="ARBA" id="ARBA00023015"/>
    </source>
</evidence>
<dbReference type="InterPro" id="IPR009072">
    <property type="entry name" value="Histone-fold"/>
</dbReference>
<dbReference type="PANTHER" id="PTHR12264">
    <property type="entry name" value="TRANSCRIPTION INITIATION FACTOR TFIID SUBUNIT 12"/>
    <property type="match status" value="1"/>
</dbReference>
<evidence type="ECO:0000313" key="8">
    <source>
        <dbReference type="EMBL" id="TPX18185.1"/>
    </source>
</evidence>
<dbReference type="PANTHER" id="PTHR12264:SF21">
    <property type="entry name" value="TRANSCRIPTION INITIATION FACTOR TFIID SUBUNIT 12"/>
    <property type="match status" value="1"/>
</dbReference>
<feature type="compositionally biased region" description="Polar residues" evidence="6">
    <location>
        <begin position="414"/>
        <end position="430"/>
    </location>
</feature>
<dbReference type="GO" id="GO:0000124">
    <property type="term" value="C:SAGA complex"/>
    <property type="evidence" value="ECO:0007669"/>
    <property type="project" value="InterPro"/>
</dbReference>
<dbReference type="SUPFAM" id="SSF47113">
    <property type="entry name" value="Histone-fold"/>
    <property type="match status" value="1"/>
</dbReference>
<comment type="subcellular location">
    <subcellularLocation>
        <location evidence="1">Nucleus</location>
    </subcellularLocation>
</comment>
<feature type="domain" description="Transcription initiation factor TFIID subunit 12" evidence="7">
    <location>
        <begin position="567"/>
        <end position="640"/>
    </location>
</feature>
<dbReference type="GO" id="GO:0003677">
    <property type="term" value="F:DNA binding"/>
    <property type="evidence" value="ECO:0007669"/>
    <property type="project" value="TreeGrafter"/>
</dbReference>
<evidence type="ECO:0000256" key="2">
    <source>
        <dbReference type="ARBA" id="ARBA00007530"/>
    </source>
</evidence>
<keyword evidence="3" id="KW-0805">Transcription regulation</keyword>
<dbReference type="GO" id="GO:0051123">
    <property type="term" value="P:RNA polymerase II preinitiation complex assembly"/>
    <property type="evidence" value="ECO:0007669"/>
    <property type="project" value="TreeGrafter"/>
</dbReference>